<protein>
    <recommendedName>
        <fullName evidence="6">Ion-translocating oxidoreductase complex subunit G</fullName>
        <ecNumber evidence="6">7.-.-.-</ecNumber>
    </recommendedName>
    <alternativeName>
        <fullName evidence="6">Rnf electron transport complex subunit G</fullName>
    </alternativeName>
</protein>
<evidence type="ECO:0000313" key="9">
    <source>
        <dbReference type="Proteomes" id="UP001199424"/>
    </source>
</evidence>
<keyword evidence="4 6" id="KW-0288">FMN</keyword>
<dbReference type="RefSeq" id="WP_308448687.1">
    <property type="nucleotide sequence ID" value="NZ_JAJEQC010000002.1"/>
</dbReference>
<evidence type="ECO:0000256" key="2">
    <source>
        <dbReference type="ARBA" id="ARBA00022553"/>
    </source>
</evidence>
<keyword evidence="6" id="KW-0472">Membrane</keyword>
<comment type="subcellular location">
    <subcellularLocation>
        <location evidence="6">Cell membrane</location>
        <topology evidence="6">Single-pass membrane protein</topology>
    </subcellularLocation>
</comment>
<keyword evidence="6" id="KW-1278">Translocase</keyword>
<dbReference type="GO" id="GO:0010181">
    <property type="term" value="F:FMN binding"/>
    <property type="evidence" value="ECO:0007669"/>
    <property type="project" value="InterPro"/>
</dbReference>
<keyword evidence="1 6" id="KW-0813">Transport</keyword>
<reference evidence="8" key="1">
    <citation type="submission" date="2021-10" db="EMBL/GenBank/DDBJ databases">
        <title>Anaerobic single-cell dispensing facilitates the cultivation of human gut bacteria.</title>
        <authorList>
            <person name="Afrizal A."/>
        </authorList>
    </citation>
    <scope>NUCLEOTIDE SEQUENCE</scope>
    <source>
        <strain evidence="8">CLA-AA-H250</strain>
    </source>
</reference>
<dbReference type="Proteomes" id="UP001199424">
    <property type="component" value="Unassembled WGS sequence"/>
</dbReference>
<keyword evidence="6" id="KW-1133">Transmembrane helix</keyword>
<comment type="subunit">
    <text evidence="6">The complex is composed of six subunits: RnfA, RnfB, RnfC, RnfD, RnfE and RnfG.</text>
</comment>
<accession>A0AAE3DHS9</accession>
<dbReference type="Gene3D" id="3.90.1010.20">
    <property type="match status" value="1"/>
</dbReference>
<dbReference type="PIRSF" id="PIRSF006091">
    <property type="entry name" value="E_trnsport_RnfG"/>
    <property type="match status" value="1"/>
</dbReference>
<comment type="cofactor">
    <cofactor evidence="6">
        <name>FMN</name>
        <dbReference type="ChEBI" id="CHEBI:58210"/>
    </cofactor>
</comment>
<keyword evidence="6" id="KW-0812">Transmembrane</keyword>
<dbReference type="NCBIfam" id="TIGR01947">
    <property type="entry name" value="rnfG"/>
    <property type="match status" value="1"/>
</dbReference>
<keyword evidence="3 6" id="KW-0285">Flavoprotein</keyword>
<dbReference type="PANTHER" id="PTHR36118">
    <property type="entry name" value="ION-TRANSLOCATING OXIDOREDUCTASE COMPLEX SUBUNIT G"/>
    <property type="match status" value="1"/>
</dbReference>
<dbReference type="AlphaFoldDB" id="A0AAE3DHS9"/>
<comment type="caution">
    <text evidence="8">The sequence shown here is derived from an EMBL/GenBank/DDBJ whole genome shotgun (WGS) entry which is preliminary data.</text>
</comment>
<evidence type="ECO:0000256" key="6">
    <source>
        <dbReference type="HAMAP-Rule" id="MF_00479"/>
    </source>
</evidence>
<dbReference type="SMART" id="SM00900">
    <property type="entry name" value="FMN_bind"/>
    <property type="match status" value="1"/>
</dbReference>
<feature type="domain" description="FMN-binding" evidence="7">
    <location>
        <begin position="85"/>
        <end position="175"/>
    </location>
</feature>
<dbReference type="GO" id="GO:0005886">
    <property type="term" value="C:plasma membrane"/>
    <property type="evidence" value="ECO:0007669"/>
    <property type="project" value="UniProtKB-SubCell"/>
</dbReference>
<dbReference type="GO" id="GO:0009055">
    <property type="term" value="F:electron transfer activity"/>
    <property type="evidence" value="ECO:0007669"/>
    <property type="project" value="InterPro"/>
</dbReference>
<organism evidence="8 9">
    <name type="scientific">Hominenteromicrobium mulieris</name>
    <dbReference type="NCBI Taxonomy" id="2885357"/>
    <lineage>
        <taxon>Bacteria</taxon>
        <taxon>Bacillati</taxon>
        <taxon>Bacillota</taxon>
        <taxon>Clostridia</taxon>
        <taxon>Eubacteriales</taxon>
        <taxon>Oscillospiraceae</taxon>
        <taxon>Hominenteromicrobium</taxon>
    </lineage>
</organism>
<name>A0AAE3DHS9_9FIRM</name>
<dbReference type="PANTHER" id="PTHR36118:SF1">
    <property type="entry name" value="ION-TRANSLOCATING OXIDOREDUCTASE COMPLEX SUBUNIT G"/>
    <property type="match status" value="1"/>
</dbReference>
<evidence type="ECO:0000256" key="3">
    <source>
        <dbReference type="ARBA" id="ARBA00022630"/>
    </source>
</evidence>
<comment type="function">
    <text evidence="6">Part of a membrane-bound complex that couples electron transfer with translocation of ions across the membrane.</text>
</comment>
<dbReference type="InterPro" id="IPR010209">
    <property type="entry name" value="Ion_transpt_RnfG/RsxG"/>
</dbReference>
<gene>
    <name evidence="6" type="primary">rnfG</name>
    <name evidence="8" type="ORF">LKD31_03750</name>
</gene>
<evidence type="ECO:0000313" key="8">
    <source>
        <dbReference type="EMBL" id="MCC2136129.1"/>
    </source>
</evidence>
<dbReference type="HAMAP" id="MF_00479">
    <property type="entry name" value="RsxG_RnfG"/>
    <property type="match status" value="1"/>
</dbReference>
<evidence type="ECO:0000256" key="4">
    <source>
        <dbReference type="ARBA" id="ARBA00022643"/>
    </source>
</evidence>
<proteinExistence type="inferred from homology"/>
<keyword evidence="9" id="KW-1185">Reference proteome</keyword>
<keyword evidence="6" id="KW-1003">Cell membrane</keyword>
<keyword evidence="2 6" id="KW-0597">Phosphoprotein</keyword>
<evidence type="ECO:0000259" key="7">
    <source>
        <dbReference type="SMART" id="SM00900"/>
    </source>
</evidence>
<evidence type="ECO:0000256" key="1">
    <source>
        <dbReference type="ARBA" id="ARBA00022448"/>
    </source>
</evidence>
<dbReference type="Pfam" id="PF04205">
    <property type="entry name" value="FMN_bind"/>
    <property type="match status" value="1"/>
</dbReference>
<dbReference type="InterPro" id="IPR007329">
    <property type="entry name" value="FMN-bd"/>
</dbReference>
<dbReference type="GO" id="GO:0022900">
    <property type="term" value="P:electron transport chain"/>
    <property type="evidence" value="ECO:0007669"/>
    <property type="project" value="UniProtKB-UniRule"/>
</dbReference>
<dbReference type="EMBL" id="JAJEQC010000002">
    <property type="protein sequence ID" value="MCC2136129.1"/>
    <property type="molecule type" value="Genomic_DNA"/>
</dbReference>
<dbReference type="EC" id="7.-.-.-" evidence="6"/>
<comment type="caution">
    <text evidence="6">Lacks conserved residue(s) required for the propagation of feature annotation.</text>
</comment>
<evidence type="ECO:0000256" key="5">
    <source>
        <dbReference type="ARBA" id="ARBA00022982"/>
    </source>
</evidence>
<comment type="similarity">
    <text evidence="6">Belongs to the RnfG family.</text>
</comment>
<sequence length="182" mass="19132">MKITAKDILKPALILFVICLVVTALLAGTNLLTKDKIAEQSALEAEQSRKVVLSDADSFEEADGYYIGKANNETVGYVFQTEAKGYGGAVKVMTGISADGQITGVVILEHSETPGLGANAEKASFTDQFKQTAPEKGITLVKNKAPSDGEIEAMTGASITSRAVTNAVNEAITKYNTVKEGA</sequence>
<keyword evidence="5 6" id="KW-0249">Electron transport</keyword>